<organism evidence="2 3">
    <name type="scientific">Coccidioides immitis RMSCC 3703</name>
    <dbReference type="NCBI Taxonomy" id="454286"/>
    <lineage>
        <taxon>Eukaryota</taxon>
        <taxon>Fungi</taxon>
        <taxon>Dikarya</taxon>
        <taxon>Ascomycota</taxon>
        <taxon>Pezizomycotina</taxon>
        <taxon>Eurotiomycetes</taxon>
        <taxon>Eurotiomycetidae</taxon>
        <taxon>Onygenales</taxon>
        <taxon>Onygenaceae</taxon>
        <taxon>Coccidioides</taxon>
    </lineage>
</organism>
<name>A0A0J8QM03_COCIT</name>
<dbReference type="EMBL" id="DS268130">
    <property type="protein sequence ID" value="KMU73481.1"/>
    <property type="molecule type" value="Genomic_DNA"/>
</dbReference>
<evidence type="ECO:0000313" key="3">
    <source>
        <dbReference type="Proteomes" id="UP000054559"/>
    </source>
</evidence>
<accession>A0A0J8QM03</accession>
<reference evidence="3" key="1">
    <citation type="journal article" date="2010" name="Genome Res.">
        <title>Population genomic sequencing of Coccidioides fungi reveals recent hybridization and transposon control.</title>
        <authorList>
            <person name="Neafsey D.E."/>
            <person name="Barker B.M."/>
            <person name="Sharpton T.J."/>
            <person name="Stajich J.E."/>
            <person name="Park D.J."/>
            <person name="Whiston E."/>
            <person name="Hung C.-Y."/>
            <person name="McMahan C."/>
            <person name="White J."/>
            <person name="Sykes S."/>
            <person name="Heiman D."/>
            <person name="Young S."/>
            <person name="Zeng Q."/>
            <person name="Abouelleil A."/>
            <person name="Aftuck L."/>
            <person name="Bessette D."/>
            <person name="Brown A."/>
            <person name="FitzGerald M."/>
            <person name="Lui A."/>
            <person name="Macdonald J.P."/>
            <person name="Priest M."/>
            <person name="Orbach M.J."/>
            <person name="Galgiani J.N."/>
            <person name="Kirkland T.N."/>
            <person name="Cole G.T."/>
            <person name="Birren B.W."/>
            <person name="Henn M.R."/>
            <person name="Taylor J.W."/>
            <person name="Rounsley S.D."/>
        </authorList>
    </citation>
    <scope>NUCLEOTIDE SEQUENCE [LARGE SCALE GENOMIC DNA]</scope>
    <source>
        <strain evidence="3">RMSCC 3703</strain>
    </source>
</reference>
<sequence length="173" mass="19423">MGFSWIEVFAGSTCHESSEQTQAPTLSLVSRATIWLSQSMPDAEYPEGLNARWKREGESKYQATLHWQMISPSNGILYFQRSRQEPGCVATCHASAEPQPMKSRAIADAQSLHRDAAKRTSMGDRWSESPEAKGVSRRAASSTQWQGVMKGPQHTYDSLRMPLAAKEEEEYRL</sequence>
<gene>
    <name evidence="2" type="ORF">CISG_03616</name>
</gene>
<dbReference type="AlphaFoldDB" id="A0A0J8QM03"/>
<protein>
    <submittedName>
        <fullName evidence="2">Uncharacterized protein</fullName>
    </submittedName>
</protein>
<evidence type="ECO:0000313" key="2">
    <source>
        <dbReference type="EMBL" id="KMU73481.1"/>
    </source>
</evidence>
<dbReference type="Proteomes" id="UP000054559">
    <property type="component" value="Unassembled WGS sequence"/>
</dbReference>
<proteinExistence type="predicted"/>
<feature type="compositionally biased region" description="Basic and acidic residues" evidence="1">
    <location>
        <begin position="111"/>
        <end position="131"/>
    </location>
</feature>
<evidence type="ECO:0000256" key="1">
    <source>
        <dbReference type="SAM" id="MobiDB-lite"/>
    </source>
</evidence>
<feature type="region of interest" description="Disordered" evidence="1">
    <location>
        <begin position="110"/>
        <end position="173"/>
    </location>
</feature>